<feature type="domain" description="BEN" evidence="1">
    <location>
        <begin position="70"/>
        <end position="158"/>
    </location>
</feature>
<dbReference type="PROSITE" id="PS51457">
    <property type="entry name" value="BEN"/>
    <property type="match status" value="1"/>
</dbReference>
<dbReference type="Proteomes" id="UP000507470">
    <property type="component" value="Unassembled WGS sequence"/>
</dbReference>
<evidence type="ECO:0000259" key="1">
    <source>
        <dbReference type="PROSITE" id="PS51457"/>
    </source>
</evidence>
<organism evidence="2 3">
    <name type="scientific">Mytilus coruscus</name>
    <name type="common">Sea mussel</name>
    <dbReference type="NCBI Taxonomy" id="42192"/>
    <lineage>
        <taxon>Eukaryota</taxon>
        <taxon>Metazoa</taxon>
        <taxon>Spiralia</taxon>
        <taxon>Lophotrochozoa</taxon>
        <taxon>Mollusca</taxon>
        <taxon>Bivalvia</taxon>
        <taxon>Autobranchia</taxon>
        <taxon>Pteriomorphia</taxon>
        <taxon>Mytilida</taxon>
        <taxon>Mytiloidea</taxon>
        <taxon>Mytilidae</taxon>
        <taxon>Mytilinae</taxon>
        <taxon>Mytilus</taxon>
    </lineage>
</organism>
<reference evidence="2 3" key="1">
    <citation type="submission" date="2020-06" db="EMBL/GenBank/DDBJ databases">
        <authorList>
            <person name="Li R."/>
            <person name="Bekaert M."/>
        </authorList>
    </citation>
    <scope>NUCLEOTIDE SEQUENCE [LARGE SCALE GENOMIC DNA]</scope>
    <source>
        <strain evidence="3">wild</strain>
    </source>
</reference>
<accession>A0A6J8BPQ5</accession>
<keyword evidence="3" id="KW-1185">Reference proteome</keyword>
<dbReference type="EMBL" id="CACVKT020003813">
    <property type="protein sequence ID" value="CAC5385915.1"/>
    <property type="molecule type" value="Genomic_DNA"/>
</dbReference>
<protein>
    <recommendedName>
        <fullName evidence="1">BEN domain-containing protein</fullName>
    </recommendedName>
</protein>
<dbReference type="GO" id="GO:0003677">
    <property type="term" value="F:DNA binding"/>
    <property type="evidence" value="ECO:0007669"/>
    <property type="project" value="InterPro"/>
</dbReference>
<sequence>MQHAMPTTSPPTSSSGILQGLEHQNNHQPIRNSFNHTSPSMTTQFIANHPQNNFQAANRISAGPIVEIDKPDDIINLARITECSTRTDTNFAWYLAKELFPPEDMIGKNFRGTRGKLGLSPRRRRAIEHAVIDVYGQTKLPNAVTGINTGIRNLKRQKQS</sequence>
<evidence type="ECO:0000313" key="2">
    <source>
        <dbReference type="EMBL" id="CAC5385915.1"/>
    </source>
</evidence>
<dbReference type="OrthoDB" id="6194343at2759"/>
<dbReference type="InterPro" id="IPR018379">
    <property type="entry name" value="BEN_domain"/>
</dbReference>
<proteinExistence type="predicted"/>
<name>A0A6J8BPQ5_MYTCO</name>
<evidence type="ECO:0000313" key="3">
    <source>
        <dbReference type="Proteomes" id="UP000507470"/>
    </source>
</evidence>
<dbReference type="AlphaFoldDB" id="A0A6J8BPQ5"/>
<gene>
    <name evidence="2" type="ORF">MCOR_21414</name>
</gene>